<dbReference type="GO" id="GO:0005737">
    <property type="term" value="C:cytoplasm"/>
    <property type="evidence" value="ECO:0007669"/>
    <property type="project" value="TreeGrafter"/>
</dbReference>
<name>A0A814VB12_9BILA</name>
<dbReference type="EMBL" id="CAJNOM010000420">
    <property type="protein sequence ID" value="CAF1427626.1"/>
    <property type="molecule type" value="Genomic_DNA"/>
</dbReference>
<gene>
    <name evidence="2" type="ORF">BJG266_LOCUS26036</name>
    <name evidence="3" type="ORF">QVE165_LOCUS38734</name>
</gene>
<dbReference type="EMBL" id="CAJNOI010000210">
    <property type="protein sequence ID" value="CAF1185705.1"/>
    <property type="molecule type" value="Genomic_DNA"/>
</dbReference>
<dbReference type="Pfam" id="PF13302">
    <property type="entry name" value="Acetyltransf_3"/>
    <property type="match status" value="1"/>
</dbReference>
<protein>
    <recommendedName>
        <fullName evidence="1">N-acetyltransferase domain-containing protein</fullName>
    </recommendedName>
</protein>
<accession>A0A814VB12</accession>
<dbReference type="AlphaFoldDB" id="A0A814VB12"/>
<dbReference type="PANTHER" id="PTHR43441:SF11">
    <property type="entry name" value="RIBOSOMAL-PROTEIN-SERINE ACETYLTRANSFERASE"/>
    <property type="match status" value="1"/>
</dbReference>
<dbReference type="OrthoDB" id="9995487at2759"/>
<dbReference type="SUPFAM" id="SSF55729">
    <property type="entry name" value="Acyl-CoA N-acyltransferases (Nat)"/>
    <property type="match status" value="1"/>
</dbReference>
<organism evidence="2 5">
    <name type="scientific">Adineta steineri</name>
    <dbReference type="NCBI Taxonomy" id="433720"/>
    <lineage>
        <taxon>Eukaryota</taxon>
        <taxon>Metazoa</taxon>
        <taxon>Spiralia</taxon>
        <taxon>Gnathifera</taxon>
        <taxon>Rotifera</taxon>
        <taxon>Eurotatoria</taxon>
        <taxon>Bdelloidea</taxon>
        <taxon>Adinetida</taxon>
        <taxon>Adinetidae</taxon>
        <taxon>Adineta</taxon>
    </lineage>
</organism>
<sequence length="182" mass="21049">MISSIETHLNLPNKEAYLKLIQPEHIDQLYQLLESNRKYLQKNIPGIDSLQTRDDLERRWGTSKENSLQFGLWLNKNQLIGRCRLTRDVNTCSADIGYWISETFQGQGLMTSAVEQLIKFAFEKWNIKRMEIHCGGNNLKSRAIPERLGFSNEGISQMYPPILLNGQMLESIVYSKNNSIEK</sequence>
<keyword evidence="4" id="KW-1185">Reference proteome</keyword>
<evidence type="ECO:0000313" key="5">
    <source>
        <dbReference type="Proteomes" id="UP000663877"/>
    </source>
</evidence>
<dbReference type="Proteomes" id="UP000663877">
    <property type="component" value="Unassembled WGS sequence"/>
</dbReference>
<reference evidence="2" key="1">
    <citation type="submission" date="2021-02" db="EMBL/GenBank/DDBJ databases">
        <authorList>
            <person name="Nowell W R."/>
        </authorList>
    </citation>
    <scope>NUCLEOTIDE SEQUENCE</scope>
</reference>
<dbReference type="InterPro" id="IPR016181">
    <property type="entry name" value="Acyl_CoA_acyltransferase"/>
</dbReference>
<dbReference type="PROSITE" id="PS51186">
    <property type="entry name" value="GNAT"/>
    <property type="match status" value="1"/>
</dbReference>
<proteinExistence type="predicted"/>
<dbReference type="Gene3D" id="3.40.630.30">
    <property type="match status" value="1"/>
</dbReference>
<comment type="caution">
    <text evidence="2">The sequence shown here is derived from an EMBL/GenBank/DDBJ whole genome shotgun (WGS) entry which is preliminary data.</text>
</comment>
<dbReference type="GO" id="GO:0008999">
    <property type="term" value="F:protein-N-terminal-alanine acetyltransferase activity"/>
    <property type="evidence" value="ECO:0007669"/>
    <property type="project" value="TreeGrafter"/>
</dbReference>
<dbReference type="CDD" id="cd04301">
    <property type="entry name" value="NAT_SF"/>
    <property type="match status" value="1"/>
</dbReference>
<evidence type="ECO:0000313" key="4">
    <source>
        <dbReference type="Proteomes" id="UP000663832"/>
    </source>
</evidence>
<evidence type="ECO:0000259" key="1">
    <source>
        <dbReference type="PROSITE" id="PS51186"/>
    </source>
</evidence>
<dbReference type="GO" id="GO:1990189">
    <property type="term" value="F:protein N-terminal-serine acetyltransferase activity"/>
    <property type="evidence" value="ECO:0007669"/>
    <property type="project" value="TreeGrafter"/>
</dbReference>
<dbReference type="PANTHER" id="PTHR43441">
    <property type="entry name" value="RIBOSOMAL-PROTEIN-SERINE ACETYLTRANSFERASE"/>
    <property type="match status" value="1"/>
</dbReference>
<evidence type="ECO:0000313" key="3">
    <source>
        <dbReference type="EMBL" id="CAF1427626.1"/>
    </source>
</evidence>
<dbReference type="InterPro" id="IPR051908">
    <property type="entry name" value="Ribosomal_N-acetyltransferase"/>
</dbReference>
<evidence type="ECO:0000313" key="2">
    <source>
        <dbReference type="EMBL" id="CAF1185705.1"/>
    </source>
</evidence>
<dbReference type="InterPro" id="IPR000182">
    <property type="entry name" value="GNAT_dom"/>
</dbReference>
<feature type="domain" description="N-acetyltransferase" evidence="1">
    <location>
        <begin position="16"/>
        <end position="170"/>
    </location>
</feature>
<dbReference type="Proteomes" id="UP000663832">
    <property type="component" value="Unassembled WGS sequence"/>
</dbReference>